<accession>A0A1T5IEQ6</accession>
<dbReference type="PROSITE" id="PS51257">
    <property type="entry name" value="PROKAR_LIPOPROTEIN"/>
    <property type="match status" value="1"/>
</dbReference>
<dbReference type="AlphaFoldDB" id="A0A1T5IEQ6"/>
<dbReference type="EMBL" id="FUZP01000001">
    <property type="protein sequence ID" value="SKC37570.1"/>
    <property type="molecule type" value="Genomic_DNA"/>
</dbReference>
<sequence>MSTLWRRTAIVSLLTAVVLGASGCLPVIGPPTSAPDRFPRNEYGVVHSGPEPTAMTYEDGVEVWDLTVPPSTEAFGIDTDVRPNTPILVGAYSSTSVGPRPVRLLLPEGKSVQVDATEVIFEASDHDEAITDPTSDEVLVPAGRLFGLQINAAIEHGPDDGRAVYRDVLGQLDLPLDSLTELDAKIVAAENADPIEDWQLVGVGESLPAAGGLQLSAGTSFRPTSVDKLFHLTVNVAWDPIPVP</sequence>
<organism evidence="1 2">
    <name type="scientific">Okibacterium fritillariae</name>
    <dbReference type="NCBI Taxonomy" id="123320"/>
    <lineage>
        <taxon>Bacteria</taxon>
        <taxon>Bacillati</taxon>
        <taxon>Actinomycetota</taxon>
        <taxon>Actinomycetes</taxon>
        <taxon>Micrococcales</taxon>
        <taxon>Microbacteriaceae</taxon>
        <taxon>Okibacterium</taxon>
    </lineage>
</organism>
<keyword evidence="2" id="KW-1185">Reference proteome</keyword>
<dbReference type="OrthoDB" id="3748309at2"/>
<evidence type="ECO:0000313" key="1">
    <source>
        <dbReference type="EMBL" id="SKC37570.1"/>
    </source>
</evidence>
<protein>
    <submittedName>
        <fullName evidence="1">Uncharacterized protein</fullName>
    </submittedName>
</protein>
<evidence type="ECO:0000313" key="2">
    <source>
        <dbReference type="Proteomes" id="UP000190857"/>
    </source>
</evidence>
<gene>
    <name evidence="1" type="ORF">SAMN06309945_0343</name>
</gene>
<proteinExistence type="predicted"/>
<name>A0A1T5IEQ6_9MICO</name>
<dbReference type="RefSeq" id="WP_079726575.1">
    <property type="nucleotide sequence ID" value="NZ_FUZP01000001.1"/>
</dbReference>
<reference evidence="1 2" key="1">
    <citation type="submission" date="2017-02" db="EMBL/GenBank/DDBJ databases">
        <authorList>
            <person name="Peterson S.W."/>
        </authorList>
    </citation>
    <scope>NUCLEOTIDE SEQUENCE [LARGE SCALE GENOMIC DNA]</scope>
    <source>
        <strain evidence="1 2">VKM Ac-2059</strain>
    </source>
</reference>
<dbReference type="STRING" id="123320.SAMN06309945_0343"/>
<dbReference type="Proteomes" id="UP000190857">
    <property type="component" value="Unassembled WGS sequence"/>
</dbReference>